<accession>S0DG69</accession>
<proteinExistence type="predicted"/>
<organism evidence="1">
    <name type="scientific">termite gut metagenome</name>
    <dbReference type="NCBI Taxonomy" id="433724"/>
    <lineage>
        <taxon>unclassified sequences</taxon>
        <taxon>metagenomes</taxon>
        <taxon>organismal metagenomes</taxon>
    </lineage>
</organism>
<protein>
    <submittedName>
        <fullName evidence="1">Uncharacterized protein</fullName>
    </submittedName>
</protein>
<reference evidence="1" key="1">
    <citation type="submission" date="2012-10" db="EMBL/GenBank/DDBJ databases">
        <authorList>
            <person name="Sandrine L."/>
        </authorList>
    </citation>
    <scope>NUCLEOTIDE SEQUENCE</scope>
</reference>
<dbReference type="InterPro" id="IPR013320">
    <property type="entry name" value="ConA-like_dom_sf"/>
</dbReference>
<sequence>MDPPAGTDKNPRLEQVANVTFEDEEFDPGSFDYYAYEDGQIAAIEDDDAHGKVLHMPGGYARMANPLNTVQVQNGVSLTFWVKQALFTDEETGDELENDLAGALFSFENANGTQRMYFTANGELVYEGVDGEYVANAATDVKTGMLSPAGEWHYVALTVRDNGYNVFVDNRQRIDKTETNFDFAKIVRFMAGASYLYIGYGADVATKEMWIDDLAVYRNQIGNAERVINIGGAEEVYERYVTVGATDNTTAYAGAFAPMVTIQNGETLHMSFVNHTSGTGGNWNSWALFGTNGKLPDETDFVHYFALRNDNWENVSWGNANITSDFNWDTFVADMNGATVDMTIDRTGNTIVVTSVITTTTGTVYNYEYTYTNESMAATFGAFLTVDNSHLVLDRKTVFISQKYAPGSLVVGATDNSSNFFAEFSPLMTLKGDNTLKISFVNYSPETANYFNWVFVLTNNKAFGADGYKEHFVIRADAFGWGDGSYGSHPSQDWASNEDDWVAFRTDMNGATVDITMVRGGDTITLTSVTVGKSGKVYTQRFTYINSDMEESIGAFLTEDHSHIEMISIGQQVWSPIKE</sequence>
<evidence type="ECO:0000313" key="1">
    <source>
        <dbReference type="EMBL" id="CCO20991.1"/>
    </source>
</evidence>
<gene>
    <name evidence="1" type="ORF">BN138_179</name>
    <name evidence="2" type="ORF">BN138_523</name>
</gene>
<dbReference type="EMBL" id="HF548292">
    <property type="protein sequence ID" value="CCO21335.1"/>
    <property type="molecule type" value="Genomic_DNA"/>
</dbReference>
<dbReference type="AlphaFoldDB" id="S0DG69"/>
<dbReference type="SUPFAM" id="SSF49899">
    <property type="entry name" value="Concanavalin A-like lectins/glucanases"/>
    <property type="match status" value="1"/>
</dbReference>
<dbReference type="EMBL" id="HF548278">
    <property type="protein sequence ID" value="CCO20991.1"/>
    <property type="molecule type" value="Genomic_DNA"/>
</dbReference>
<reference evidence="1" key="2">
    <citation type="journal article" date="2013" name="Biotechnol. Biofuels">
        <title>Mining for hemicellulases in the fungus-growing termite Pseudacanthotermes militaris using functional metagenomics.</title>
        <authorList>
            <person name="Bastien G."/>
            <person name="Arnal G."/>
            <person name="Bozonnet S."/>
            <person name="Laguerre S."/>
            <person name="Ferreira F."/>
            <person name="Faure R."/>
            <person name="Henrissat B."/>
            <person name="Lefevre F."/>
            <person name="Robe P."/>
            <person name="Bouchez O."/>
            <person name="Noirot C."/>
            <person name="Dumon C."/>
            <person name="O'Donohue M."/>
        </authorList>
    </citation>
    <scope>NUCLEOTIDE SEQUENCE</scope>
</reference>
<evidence type="ECO:0000313" key="2">
    <source>
        <dbReference type="EMBL" id="CCO21335.1"/>
    </source>
</evidence>
<name>S0DG69_9ZZZZ</name>